<proteinExistence type="predicted"/>
<comment type="caution">
    <text evidence="1">The sequence shown here is derived from an EMBL/GenBank/DDBJ whole genome shotgun (WGS) entry which is preliminary data.</text>
</comment>
<reference evidence="1" key="1">
    <citation type="journal article" date="2021" name="New Phytol.">
        <title>Evolutionary innovations through gain and loss of genes in the ectomycorrhizal Boletales.</title>
        <authorList>
            <person name="Wu G."/>
            <person name="Miyauchi S."/>
            <person name="Morin E."/>
            <person name="Kuo A."/>
            <person name="Drula E."/>
            <person name="Varga T."/>
            <person name="Kohler A."/>
            <person name="Feng B."/>
            <person name="Cao Y."/>
            <person name="Lipzen A."/>
            <person name="Daum C."/>
            <person name="Hundley H."/>
            <person name="Pangilinan J."/>
            <person name="Johnson J."/>
            <person name="Barry K."/>
            <person name="LaButti K."/>
            <person name="Ng V."/>
            <person name="Ahrendt S."/>
            <person name="Min B."/>
            <person name="Choi I.G."/>
            <person name="Park H."/>
            <person name="Plett J.M."/>
            <person name="Magnuson J."/>
            <person name="Spatafora J.W."/>
            <person name="Nagy L.G."/>
            <person name="Henrissat B."/>
            <person name="Grigoriev I.V."/>
            <person name="Yang Z.L."/>
            <person name="Xu J."/>
            <person name="Martin F.M."/>
        </authorList>
    </citation>
    <scope>NUCLEOTIDE SEQUENCE</scope>
    <source>
        <strain evidence="1">ATCC 28755</strain>
    </source>
</reference>
<dbReference type="Proteomes" id="UP000790377">
    <property type="component" value="Unassembled WGS sequence"/>
</dbReference>
<organism evidence="1 2">
    <name type="scientific">Hygrophoropsis aurantiaca</name>
    <dbReference type="NCBI Taxonomy" id="72124"/>
    <lineage>
        <taxon>Eukaryota</taxon>
        <taxon>Fungi</taxon>
        <taxon>Dikarya</taxon>
        <taxon>Basidiomycota</taxon>
        <taxon>Agaricomycotina</taxon>
        <taxon>Agaricomycetes</taxon>
        <taxon>Agaricomycetidae</taxon>
        <taxon>Boletales</taxon>
        <taxon>Coniophorineae</taxon>
        <taxon>Hygrophoropsidaceae</taxon>
        <taxon>Hygrophoropsis</taxon>
    </lineage>
</organism>
<dbReference type="EMBL" id="MU267726">
    <property type="protein sequence ID" value="KAH7910121.1"/>
    <property type="molecule type" value="Genomic_DNA"/>
</dbReference>
<accession>A0ACB8AA90</accession>
<name>A0ACB8AA90_9AGAM</name>
<evidence type="ECO:0000313" key="1">
    <source>
        <dbReference type="EMBL" id="KAH7910121.1"/>
    </source>
</evidence>
<keyword evidence="2" id="KW-1185">Reference proteome</keyword>
<gene>
    <name evidence="1" type="ORF">BJ138DRAFT_142830</name>
</gene>
<evidence type="ECO:0000313" key="2">
    <source>
        <dbReference type="Proteomes" id="UP000790377"/>
    </source>
</evidence>
<protein>
    <submittedName>
        <fullName evidence="1">Uncharacterized protein</fullName>
    </submittedName>
</protein>
<sequence length="372" mass="40998">MSSATASSILSGPSPSSSILPNPYTPLAWLEPSLAAQFEASCYLYVAVLGAFIWDWLIALPEEYRMIRMSKFRLPIITYYISRFGALAWIMTNLISQVGSVPDCEKLQNAIGASFVFASPSTSALFFFRVCAVFDRSKIVVACFAIMWLGVLGSSIVVSFAIQAQHIGNTQRCINSSVKNWAGTPIVSNTIYATLVFLAISLKLMSMTMIDSPTGSDRVKSFIRGDGLPRFSRLLFKSGQQYYFATFGTNMLAMFMVLLPTTPPVYQAMFSIPSVALESSMACRVFRSVKLGAIMDSPTTLVTTEDSPVTFRPQSRRPFNSDITYPLKTFNERRTIPVNVSITRTTDILNDGISSKNTIIYAQDDGSADTRV</sequence>